<dbReference type="InterPro" id="IPR001763">
    <property type="entry name" value="Rhodanese-like_dom"/>
</dbReference>
<reference evidence="2 3" key="1">
    <citation type="journal article" date="2017" name="Gigascience">
        <title>Draft genome of the honey bee ectoparasitic mite, Tropilaelaps mercedesae, is shaped by the parasitic life history.</title>
        <authorList>
            <person name="Dong X."/>
            <person name="Armstrong S.D."/>
            <person name="Xia D."/>
            <person name="Makepeace B.L."/>
            <person name="Darby A.C."/>
            <person name="Kadowaki T."/>
        </authorList>
    </citation>
    <scope>NUCLEOTIDE SEQUENCE [LARGE SCALE GENOMIC DNA]</scope>
    <source>
        <strain evidence="2">Wuxi-XJTLU</strain>
    </source>
</reference>
<proteinExistence type="predicted"/>
<dbReference type="GO" id="GO:0016740">
    <property type="term" value="F:transferase activity"/>
    <property type="evidence" value="ECO:0007669"/>
    <property type="project" value="UniProtKB-KW"/>
</dbReference>
<protein>
    <submittedName>
        <fullName evidence="2">Thiosulfate sulfurtransferase/rhodanese domain-containing protein 1-like</fullName>
    </submittedName>
</protein>
<keyword evidence="2" id="KW-0808">Transferase</keyword>
<name>A0A1V9WZC9_9ACAR</name>
<dbReference type="EMBL" id="MNPL01032289">
    <property type="protein sequence ID" value="OQR66482.1"/>
    <property type="molecule type" value="Genomic_DNA"/>
</dbReference>
<comment type="caution">
    <text evidence="2">The sequence shown here is derived from an EMBL/GenBank/DDBJ whole genome shotgun (WGS) entry which is preliminary data.</text>
</comment>
<evidence type="ECO:0000313" key="2">
    <source>
        <dbReference type="EMBL" id="OQR66482.1"/>
    </source>
</evidence>
<dbReference type="OrthoDB" id="566238at2759"/>
<dbReference type="SUPFAM" id="SSF52821">
    <property type="entry name" value="Rhodanese/Cell cycle control phosphatase"/>
    <property type="match status" value="1"/>
</dbReference>
<dbReference type="PANTHER" id="PTHR44086:SF10">
    <property type="entry name" value="THIOSULFATE SULFURTRANSFERASE_RHODANESE-LIKE DOMAIN-CONTAINING PROTEIN 3"/>
    <property type="match status" value="1"/>
</dbReference>
<dbReference type="InParanoid" id="A0A1V9WZC9"/>
<dbReference type="PANTHER" id="PTHR44086">
    <property type="entry name" value="THIOSULFATE SULFURTRANSFERASE RDL2, MITOCHONDRIAL-RELATED"/>
    <property type="match status" value="1"/>
</dbReference>
<evidence type="ECO:0000313" key="3">
    <source>
        <dbReference type="Proteomes" id="UP000192247"/>
    </source>
</evidence>
<feature type="non-terminal residue" evidence="2">
    <location>
        <position position="1"/>
    </location>
</feature>
<feature type="domain" description="Rhodanese" evidence="1">
    <location>
        <begin position="10"/>
        <end position="75"/>
    </location>
</feature>
<sequence length="78" mass="8845">VGQVKPALLLDEQIFQERFRTEKPLKHDTNLIFYGLGPIKSRAAVELARKAGYKSCREYSGGLEDWLKHEGPIDKNSS</sequence>
<dbReference type="PROSITE" id="PS50206">
    <property type="entry name" value="RHODANESE_3"/>
    <property type="match status" value="1"/>
</dbReference>
<accession>A0A1V9WZC9</accession>
<evidence type="ECO:0000259" key="1">
    <source>
        <dbReference type="PROSITE" id="PS50206"/>
    </source>
</evidence>
<dbReference type="AlphaFoldDB" id="A0A1V9WZC9"/>
<dbReference type="Gene3D" id="3.40.250.10">
    <property type="entry name" value="Rhodanese-like domain"/>
    <property type="match status" value="1"/>
</dbReference>
<gene>
    <name evidence="2" type="ORF">BIW11_14124</name>
</gene>
<dbReference type="Pfam" id="PF00581">
    <property type="entry name" value="Rhodanese"/>
    <property type="match status" value="1"/>
</dbReference>
<dbReference type="Proteomes" id="UP000192247">
    <property type="component" value="Unassembled WGS sequence"/>
</dbReference>
<dbReference type="InterPro" id="IPR036873">
    <property type="entry name" value="Rhodanese-like_dom_sf"/>
</dbReference>
<organism evidence="2 3">
    <name type="scientific">Tropilaelaps mercedesae</name>
    <dbReference type="NCBI Taxonomy" id="418985"/>
    <lineage>
        <taxon>Eukaryota</taxon>
        <taxon>Metazoa</taxon>
        <taxon>Ecdysozoa</taxon>
        <taxon>Arthropoda</taxon>
        <taxon>Chelicerata</taxon>
        <taxon>Arachnida</taxon>
        <taxon>Acari</taxon>
        <taxon>Parasitiformes</taxon>
        <taxon>Mesostigmata</taxon>
        <taxon>Gamasina</taxon>
        <taxon>Dermanyssoidea</taxon>
        <taxon>Laelapidae</taxon>
        <taxon>Tropilaelaps</taxon>
    </lineage>
</organism>
<keyword evidence="3" id="KW-1185">Reference proteome</keyword>